<dbReference type="SUPFAM" id="SSF56784">
    <property type="entry name" value="HAD-like"/>
    <property type="match status" value="1"/>
</dbReference>
<evidence type="ECO:0000256" key="1">
    <source>
        <dbReference type="ARBA" id="ARBA00009589"/>
    </source>
</evidence>
<keyword evidence="3" id="KW-1185">Reference proteome</keyword>
<proteinExistence type="inferred from homology"/>
<sequence length="154" mass="17862">MAKYIVYVDMDHTLCDYDEGFGRHQLKHPELKYPQSEPGLYISLKPLPNAIESFEWLMKHPALDVYILTAPSIQNPHCYSEKRIWVEEHLGMEAVRRLIISPNKGLNKGHYLIDDCAIGKGQENFEGELIQYGFGRFKDWKSVISFFKEKLAGE</sequence>
<dbReference type="EMBL" id="JBHRYB010000001">
    <property type="protein sequence ID" value="MFC3679104.1"/>
    <property type="molecule type" value="Genomic_DNA"/>
</dbReference>
<reference evidence="3" key="1">
    <citation type="journal article" date="2019" name="Int. J. Syst. Evol. Microbiol.">
        <title>The Global Catalogue of Microorganisms (GCM) 10K type strain sequencing project: providing services to taxonomists for standard genome sequencing and annotation.</title>
        <authorList>
            <consortium name="The Broad Institute Genomics Platform"/>
            <consortium name="The Broad Institute Genome Sequencing Center for Infectious Disease"/>
            <person name="Wu L."/>
            <person name="Ma J."/>
        </authorList>
    </citation>
    <scope>NUCLEOTIDE SEQUENCE [LARGE SCALE GENOMIC DNA]</scope>
    <source>
        <strain evidence="3">KCTC 42424</strain>
    </source>
</reference>
<dbReference type="Gene3D" id="3.40.50.1000">
    <property type="entry name" value="HAD superfamily/HAD-like"/>
    <property type="match status" value="1"/>
</dbReference>
<evidence type="ECO:0000313" key="3">
    <source>
        <dbReference type="Proteomes" id="UP001595722"/>
    </source>
</evidence>
<gene>
    <name evidence="2" type="ORF">ACFOMG_03130</name>
</gene>
<dbReference type="InterPro" id="IPR010708">
    <property type="entry name" value="5'(3')-deoxyribonucleotidase"/>
</dbReference>
<name>A0ABV7VNS1_9GAMM</name>
<dbReference type="Pfam" id="PF06941">
    <property type="entry name" value="NT5C"/>
    <property type="match status" value="1"/>
</dbReference>
<dbReference type="InterPro" id="IPR036412">
    <property type="entry name" value="HAD-like_sf"/>
</dbReference>
<comment type="similarity">
    <text evidence="1">Belongs to the 5'(3')-deoxyribonucleotidase family.</text>
</comment>
<dbReference type="InterPro" id="IPR023214">
    <property type="entry name" value="HAD_sf"/>
</dbReference>
<dbReference type="PANTHER" id="PTHR16504">
    <property type="entry name" value="5'(3')-DEOXYRIBONUCLEOTIDASE"/>
    <property type="match status" value="1"/>
</dbReference>
<organism evidence="2 3">
    <name type="scientific">Bacterioplanoides pacificum</name>
    <dbReference type="NCBI Taxonomy" id="1171596"/>
    <lineage>
        <taxon>Bacteria</taxon>
        <taxon>Pseudomonadati</taxon>
        <taxon>Pseudomonadota</taxon>
        <taxon>Gammaproteobacteria</taxon>
        <taxon>Oceanospirillales</taxon>
        <taxon>Oceanospirillaceae</taxon>
        <taxon>Bacterioplanoides</taxon>
    </lineage>
</organism>
<dbReference type="PANTHER" id="PTHR16504:SF4">
    <property type="entry name" value="5'(3')-DEOXYRIBONUCLEOTIDASE"/>
    <property type="match status" value="1"/>
</dbReference>
<comment type="caution">
    <text evidence="2">The sequence shown here is derived from an EMBL/GenBank/DDBJ whole genome shotgun (WGS) entry which is preliminary data.</text>
</comment>
<dbReference type="RefSeq" id="WP_376864751.1">
    <property type="nucleotide sequence ID" value="NZ_JBHRYB010000001.1"/>
</dbReference>
<dbReference type="Proteomes" id="UP001595722">
    <property type="component" value="Unassembled WGS sequence"/>
</dbReference>
<protein>
    <submittedName>
        <fullName evidence="2">Uncharacterized protein</fullName>
    </submittedName>
</protein>
<evidence type="ECO:0000313" key="2">
    <source>
        <dbReference type="EMBL" id="MFC3679104.1"/>
    </source>
</evidence>
<accession>A0ABV7VNS1</accession>